<evidence type="ECO:0000256" key="1">
    <source>
        <dbReference type="SAM" id="MobiDB-lite"/>
    </source>
</evidence>
<feature type="compositionally biased region" description="Acidic residues" evidence="1">
    <location>
        <begin position="985"/>
        <end position="1004"/>
    </location>
</feature>
<dbReference type="PANTHER" id="PTHR33112:SF16">
    <property type="entry name" value="HETEROKARYON INCOMPATIBILITY DOMAIN-CONTAINING PROTEIN"/>
    <property type="match status" value="1"/>
</dbReference>
<dbReference type="Proteomes" id="UP001446871">
    <property type="component" value="Unassembled WGS sequence"/>
</dbReference>
<proteinExistence type="predicted"/>
<evidence type="ECO:0000259" key="2">
    <source>
        <dbReference type="Pfam" id="PF06985"/>
    </source>
</evidence>
<feature type="region of interest" description="Disordered" evidence="1">
    <location>
        <begin position="984"/>
        <end position="1008"/>
    </location>
</feature>
<dbReference type="InterPro" id="IPR010730">
    <property type="entry name" value="HET"/>
</dbReference>
<evidence type="ECO:0000313" key="4">
    <source>
        <dbReference type="Proteomes" id="UP001446871"/>
    </source>
</evidence>
<dbReference type="Pfam" id="PF06985">
    <property type="entry name" value="HET"/>
    <property type="match status" value="1"/>
</dbReference>
<name>A0ABR1V8X2_9PEZI</name>
<dbReference type="EMBL" id="JAQQWM010000004">
    <property type="protein sequence ID" value="KAK8067652.1"/>
    <property type="molecule type" value="Genomic_DNA"/>
</dbReference>
<dbReference type="PANTHER" id="PTHR33112">
    <property type="entry name" value="DOMAIN PROTEIN, PUTATIVE-RELATED"/>
    <property type="match status" value="1"/>
</dbReference>
<evidence type="ECO:0000313" key="3">
    <source>
        <dbReference type="EMBL" id="KAK8067652.1"/>
    </source>
</evidence>
<keyword evidence="4" id="KW-1185">Reference proteome</keyword>
<gene>
    <name evidence="3" type="ORF">PG996_006764</name>
</gene>
<sequence length="1135" mass="128712">MRNCSLCSTIPFGSLPDPPSYQGFSRIGDQSECPALSIEPTSCPLCAIVQEGFQRWLGFFEDSRRSKFYTEFNDVYKDTVPHGQRLLLTKRFGGGPGFVVFAKQPARRFGLYLLTGVVFSVSKENPAFHILQLQPPDLDSGSPYSMTTVASFLAQCEEKHESCSTKLAILPSRVLDTGLSNNIIKLIEPRGQSGTYACLSHCWGGEMVLATTQQTIQRNEAGIPLADLPKTFLDAIQIVKKLGIRYIWIDSLCILQDDADDWARESARMHDVYSNAYLTIAANRAKNPSEGCFHVRQPRPSCEIDLPGHASNVHVEQLFITDELDWDHGQFLTEPLSKRGWALQERVLSQRILHYNSRQIYYECNHGIVGEDGCRQKRMFCRPDMLLGSNKDDKEHGHDRDTGSKDKENTDEMLSLWDELVWMYGERALTKSSDRLPATSGLSKLFEKHFRWVGQSWSWVSYGGIAGNHSDTPRRSIARVLEWQVDLKNKHNPFGEVNSAWLRIHGPLIPLLSAKVDFTDNDLRRQKVGLQPCLQMRTPYRDDDEECLVEVEFDYEEIAISGRWKELRLHLLVLHSSLPPDTSGSETKTDGQEPTDGFDVECRTNASPSRTMDKLSYELISLILDNLEDIDDYLVLPPYATISRQWQAVVERRTFGNLSVRDMSSFQTIVTSSPSRLAALRKVCLEMDEIDLPSYNDSLLNHRQNQSTVLSAITSFLDQLAVTEAKLQSNSRSGTPGIGPFKLDINYSFAGNIVRSRTPPALEQFFEFQEEDVNSLAKVRCVSHLKIITGSGRSWVIQPLGEWTRDTISIHPLTSCQLATRFSDLQHLHLQYKDPLLKKASLRKTIRSALAQGINSLDQLPRLTELSITRVGYEPANHSFKNPCPEDEAGFGITVDTLCESIRNLAQNGRLRKLKLKHELISPDLFRDRRQGQLALDRNHDREKEEAEGQWPSLRSFSISGSIIAPSGRWYYTGDKDLEVLSLDSSDDEDNEDDDDDQPTDEEANGVIPRHLWRTRPIPKLYNPLVLDMVAAVERMPQLKVGYFSIDTLDYCWLYEHKPISLVCHEAGELVRNYGERRYEIVTSDRTQEACRLWEIRFGNDMAWEVPPELEAKCSEWVGPDGKVLIGQGYGESSS</sequence>
<feature type="region of interest" description="Disordered" evidence="1">
    <location>
        <begin position="580"/>
        <end position="605"/>
    </location>
</feature>
<accession>A0ABR1V8X2</accession>
<feature type="domain" description="Heterokaryon incompatibility" evidence="2">
    <location>
        <begin position="196"/>
        <end position="345"/>
    </location>
</feature>
<reference evidence="3 4" key="1">
    <citation type="submission" date="2023-01" db="EMBL/GenBank/DDBJ databases">
        <title>Analysis of 21 Apiospora genomes using comparative genomics revels a genus with tremendous synthesis potential of carbohydrate active enzymes and secondary metabolites.</title>
        <authorList>
            <person name="Sorensen T."/>
        </authorList>
    </citation>
    <scope>NUCLEOTIDE SEQUENCE [LARGE SCALE GENOMIC DNA]</scope>
    <source>
        <strain evidence="3 4">CBS 83171</strain>
    </source>
</reference>
<organism evidence="3 4">
    <name type="scientific">Apiospora saccharicola</name>
    <dbReference type="NCBI Taxonomy" id="335842"/>
    <lineage>
        <taxon>Eukaryota</taxon>
        <taxon>Fungi</taxon>
        <taxon>Dikarya</taxon>
        <taxon>Ascomycota</taxon>
        <taxon>Pezizomycotina</taxon>
        <taxon>Sordariomycetes</taxon>
        <taxon>Xylariomycetidae</taxon>
        <taxon>Amphisphaeriales</taxon>
        <taxon>Apiosporaceae</taxon>
        <taxon>Apiospora</taxon>
    </lineage>
</organism>
<protein>
    <recommendedName>
        <fullName evidence="2">Heterokaryon incompatibility domain-containing protein</fullName>
    </recommendedName>
</protein>
<comment type="caution">
    <text evidence="3">The sequence shown here is derived from an EMBL/GenBank/DDBJ whole genome shotgun (WGS) entry which is preliminary data.</text>
</comment>